<dbReference type="PANTHER" id="PTHR32234">
    <property type="entry name" value="THIOL:DISULFIDE INTERCHANGE PROTEIN DSBD"/>
    <property type="match status" value="1"/>
</dbReference>
<gene>
    <name evidence="3" type="ORF">SAMN05216464_12533</name>
</gene>
<dbReference type="GO" id="GO:0015035">
    <property type="term" value="F:protein-disulfide reductase activity"/>
    <property type="evidence" value="ECO:0007669"/>
    <property type="project" value="TreeGrafter"/>
</dbReference>
<accession>A0A1G7N8U9</accession>
<dbReference type="PANTHER" id="PTHR32234:SF0">
    <property type="entry name" value="THIOL:DISULFIDE INTERCHANGE PROTEIN DSBD"/>
    <property type="match status" value="1"/>
</dbReference>
<dbReference type="InterPro" id="IPR028250">
    <property type="entry name" value="DsbDN"/>
</dbReference>
<dbReference type="Gene3D" id="2.60.40.1250">
    <property type="entry name" value="Thiol:disulfide interchange protein DsbD, N-terminal domain"/>
    <property type="match status" value="1"/>
</dbReference>
<reference evidence="3 4" key="1">
    <citation type="submission" date="2016-10" db="EMBL/GenBank/DDBJ databases">
        <authorList>
            <person name="de Groot N.N."/>
        </authorList>
    </citation>
    <scope>NUCLEOTIDE SEQUENCE [LARGE SCALE GENOMIC DNA]</scope>
    <source>
        <strain evidence="3 4">47C3B</strain>
    </source>
</reference>
<dbReference type="STRING" id="1391627.SAMN05216464_12533"/>
<dbReference type="InterPro" id="IPR036929">
    <property type="entry name" value="DsbDN_sf"/>
</dbReference>
<name>A0A1G7N8U9_9SPHI</name>
<evidence type="ECO:0000259" key="2">
    <source>
        <dbReference type="Pfam" id="PF11412"/>
    </source>
</evidence>
<dbReference type="GO" id="GO:0045454">
    <property type="term" value="P:cell redox homeostasis"/>
    <property type="evidence" value="ECO:0007669"/>
    <property type="project" value="TreeGrafter"/>
</dbReference>
<dbReference type="Proteomes" id="UP000199072">
    <property type="component" value="Unassembled WGS sequence"/>
</dbReference>
<keyword evidence="1" id="KW-0732">Signal</keyword>
<sequence length="156" mass="17545">MTSMKKRDLFKNTVLALLLIGSSKLTAQVLHPIKWSYAAKKGNNGEAVVFLKAEIEDGWHIYSTRQKDGGPVKTSFTFKPLTGYALLGKVSEPAPVTKYEPSFAMNVHYFEHSVVFQQKIKLKHAQTEVKGQLEFMVCNDQKCLPPEDVDFSIPVK</sequence>
<dbReference type="Pfam" id="PF11412">
    <property type="entry name" value="DsbD_N"/>
    <property type="match status" value="1"/>
</dbReference>
<feature type="chain" id="PRO_5011483701" evidence="1">
    <location>
        <begin position="28"/>
        <end position="156"/>
    </location>
</feature>
<dbReference type="EMBL" id="FNAI01000025">
    <property type="protein sequence ID" value="SDF70495.1"/>
    <property type="molecule type" value="Genomic_DNA"/>
</dbReference>
<feature type="signal peptide" evidence="1">
    <location>
        <begin position="1"/>
        <end position="27"/>
    </location>
</feature>
<organism evidence="3 4">
    <name type="scientific">Mucilaginibacter pineti</name>
    <dbReference type="NCBI Taxonomy" id="1391627"/>
    <lineage>
        <taxon>Bacteria</taxon>
        <taxon>Pseudomonadati</taxon>
        <taxon>Bacteroidota</taxon>
        <taxon>Sphingobacteriia</taxon>
        <taxon>Sphingobacteriales</taxon>
        <taxon>Sphingobacteriaceae</taxon>
        <taxon>Mucilaginibacter</taxon>
    </lineage>
</organism>
<evidence type="ECO:0000256" key="1">
    <source>
        <dbReference type="SAM" id="SignalP"/>
    </source>
</evidence>
<proteinExistence type="predicted"/>
<evidence type="ECO:0000313" key="3">
    <source>
        <dbReference type="EMBL" id="SDF70495.1"/>
    </source>
</evidence>
<protein>
    <submittedName>
        <fullName evidence="3">Disulphide bond corrector protein DsbC</fullName>
    </submittedName>
</protein>
<keyword evidence="4" id="KW-1185">Reference proteome</keyword>
<evidence type="ECO:0000313" key="4">
    <source>
        <dbReference type="Proteomes" id="UP000199072"/>
    </source>
</evidence>
<dbReference type="AlphaFoldDB" id="A0A1G7N8U9"/>
<feature type="domain" description="Thiol:disulfide interchange protein DsbD N-terminal" evidence="2">
    <location>
        <begin position="43"/>
        <end position="149"/>
    </location>
</feature>